<sequence length="537" mass="61171">MNVLFVVFDDLRPTVGCYGGEYPYITPNIDQLASFSVRFNKAYVQQAVCGPSRTSFLTGRRPDTTKLYDFGSYWRDFAGNFTTIPQHFKDNGYFVASMGKVMHPGIASNNTDDYPYSWSQPPYHPSSQKYHWTPSCPGPGGNHYRNLVCPLDVKSQPGGTLPDIQTTEYAIELLTNISKKQQSSNTTQPFFVAVGFHKPHISYRYPEEFQKLYPLSTIKLAANPDLPPKMPHVAWETMMMIRKRDDVKALNMSYPFGRVPDDFQLKIRQSYYASTTYVDSEMGKVLAHLDKLGYADDTIIVAFGDHGWSLGEHQEFEKYQNFETTTRVPLVVYVPGLTDKGTKPMPPGKKFPFLNPLTNSEKLNIKSGFQSNDFVELVDLFPTLSELAGLKVPSTCPEMPFKVDFCTEGSSFVPVLENVAKGKYGMRFMWKNATFSQYPRPSDEPRPDSDLPNLADICIMGYTMRTHKYRYTEWVGFDPVEFKADWFEVHARELYILETDSLEDNNVAGEIEYIALVEELSEKLKLGWRSALPSLKK</sequence>
<evidence type="ECO:0000256" key="4">
    <source>
        <dbReference type="ARBA" id="ARBA00022729"/>
    </source>
</evidence>
<evidence type="ECO:0000256" key="3">
    <source>
        <dbReference type="ARBA" id="ARBA00022723"/>
    </source>
</evidence>
<accession>A0ABM0GQ07</accession>
<comment type="cofactor">
    <cofactor evidence="1">
        <name>Ca(2+)</name>
        <dbReference type="ChEBI" id="CHEBI:29108"/>
    </cofactor>
</comment>
<gene>
    <name evidence="9" type="primary">LOC100374826</name>
</gene>
<dbReference type="SUPFAM" id="SSF53649">
    <property type="entry name" value="Alkaline phosphatase-like"/>
    <property type="match status" value="1"/>
</dbReference>
<dbReference type="PROSITE" id="PS00523">
    <property type="entry name" value="SULFATASE_1"/>
    <property type="match status" value="1"/>
</dbReference>
<keyword evidence="5" id="KW-0378">Hydrolase</keyword>
<dbReference type="GeneID" id="100374826"/>
<evidence type="ECO:0000313" key="9">
    <source>
        <dbReference type="RefSeq" id="XP_002734791.1"/>
    </source>
</evidence>
<protein>
    <submittedName>
        <fullName evidence="9">Iduronate 2-sulfatase-like</fullName>
    </submittedName>
</protein>
<dbReference type="Proteomes" id="UP000694865">
    <property type="component" value="Unplaced"/>
</dbReference>
<dbReference type="PANTHER" id="PTHR45953:SF1">
    <property type="entry name" value="IDURONATE 2-SULFATASE"/>
    <property type="match status" value="1"/>
</dbReference>
<dbReference type="CDD" id="cd16030">
    <property type="entry name" value="iduronate-2-sulfatase"/>
    <property type="match status" value="1"/>
</dbReference>
<organism evidence="8 9">
    <name type="scientific">Saccoglossus kowalevskii</name>
    <name type="common">Acorn worm</name>
    <dbReference type="NCBI Taxonomy" id="10224"/>
    <lineage>
        <taxon>Eukaryota</taxon>
        <taxon>Metazoa</taxon>
        <taxon>Hemichordata</taxon>
        <taxon>Enteropneusta</taxon>
        <taxon>Harrimaniidae</taxon>
        <taxon>Saccoglossus</taxon>
    </lineage>
</organism>
<keyword evidence="6" id="KW-0106">Calcium</keyword>
<dbReference type="PANTHER" id="PTHR45953">
    <property type="entry name" value="IDURONATE 2-SULFATASE"/>
    <property type="match status" value="1"/>
</dbReference>
<keyword evidence="4" id="KW-0732">Signal</keyword>
<reference evidence="9" key="1">
    <citation type="submission" date="2025-08" db="UniProtKB">
        <authorList>
            <consortium name="RefSeq"/>
        </authorList>
    </citation>
    <scope>IDENTIFICATION</scope>
    <source>
        <tissue evidence="9">Testes</tissue>
    </source>
</reference>
<dbReference type="InterPro" id="IPR017850">
    <property type="entry name" value="Alkaline_phosphatase_core_sf"/>
</dbReference>
<keyword evidence="3" id="KW-0479">Metal-binding</keyword>
<comment type="similarity">
    <text evidence="2">Belongs to the sulfatase family.</text>
</comment>
<name>A0ABM0GQ07_SACKO</name>
<dbReference type="InterPro" id="IPR000917">
    <property type="entry name" value="Sulfatase_N"/>
</dbReference>
<dbReference type="InterPro" id="IPR035874">
    <property type="entry name" value="IDS"/>
</dbReference>
<dbReference type="Gene3D" id="3.40.720.10">
    <property type="entry name" value="Alkaline Phosphatase, subunit A"/>
    <property type="match status" value="1"/>
</dbReference>
<evidence type="ECO:0000256" key="2">
    <source>
        <dbReference type="ARBA" id="ARBA00008779"/>
    </source>
</evidence>
<dbReference type="RefSeq" id="XP_002734791.1">
    <property type="nucleotide sequence ID" value="XM_002734745.1"/>
</dbReference>
<keyword evidence="8" id="KW-1185">Reference proteome</keyword>
<evidence type="ECO:0000256" key="1">
    <source>
        <dbReference type="ARBA" id="ARBA00001913"/>
    </source>
</evidence>
<dbReference type="Pfam" id="PF00884">
    <property type="entry name" value="Sulfatase"/>
    <property type="match status" value="1"/>
</dbReference>
<evidence type="ECO:0000313" key="8">
    <source>
        <dbReference type="Proteomes" id="UP000694865"/>
    </source>
</evidence>
<proteinExistence type="inferred from homology"/>
<evidence type="ECO:0000259" key="7">
    <source>
        <dbReference type="Pfam" id="PF00884"/>
    </source>
</evidence>
<evidence type="ECO:0000256" key="5">
    <source>
        <dbReference type="ARBA" id="ARBA00022801"/>
    </source>
</evidence>
<evidence type="ECO:0000256" key="6">
    <source>
        <dbReference type="ARBA" id="ARBA00022837"/>
    </source>
</evidence>
<dbReference type="InterPro" id="IPR024607">
    <property type="entry name" value="Sulfatase_CS"/>
</dbReference>
<feature type="domain" description="Sulfatase N-terminal" evidence="7">
    <location>
        <begin position="2"/>
        <end position="389"/>
    </location>
</feature>